<comment type="subcellular location">
    <subcellularLocation>
        <location evidence="2">Cell membrane</location>
        <topology evidence="2">Multi-pass membrane protein</topology>
    </subcellularLocation>
</comment>
<evidence type="ECO:0000256" key="4">
    <source>
        <dbReference type="ARBA" id="ARBA00005189"/>
    </source>
</evidence>
<evidence type="ECO:0000256" key="10">
    <source>
        <dbReference type="ARBA" id="ARBA00022679"/>
    </source>
</evidence>
<evidence type="ECO:0000256" key="16">
    <source>
        <dbReference type="ARBA" id="ARBA00023209"/>
    </source>
</evidence>
<keyword evidence="14" id="KW-0443">Lipid metabolism</keyword>
<organism evidence="25 26">
    <name type="scientific">Paenibacillus sambharensis</name>
    <dbReference type="NCBI Taxonomy" id="1803190"/>
    <lineage>
        <taxon>Bacteria</taxon>
        <taxon>Bacillati</taxon>
        <taxon>Bacillota</taxon>
        <taxon>Bacilli</taxon>
        <taxon>Bacillales</taxon>
        <taxon>Paenibacillaceae</taxon>
        <taxon>Paenibacillus</taxon>
    </lineage>
</organism>
<comment type="similarity">
    <text evidence="5">Belongs to the CDS family.</text>
</comment>
<evidence type="ECO:0000256" key="17">
    <source>
        <dbReference type="ARBA" id="ARBA00023264"/>
    </source>
</evidence>
<keyword evidence="17" id="KW-1208">Phospholipid metabolism</keyword>
<evidence type="ECO:0000256" key="21">
    <source>
        <dbReference type="ARBA" id="ARBA00032396"/>
    </source>
</evidence>
<accession>A0A2W1L1W6</accession>
<comment type="catalytic activity">
    <reaction evidence="1">
        <text>a 1,2-diacyl-sn-glycero-3-phosphate + CTP + H(+) = a CDP-1,2-diacyl-sn-glycerol + diphosphate</text>
        <dbReference type="Rhea" id="RHEA:16229"/>
        <dbReference type="ChEBI" id="CHEBI:15378"/>
        <dbReference type="ChEBI" id="CHEBI:33019"/>
        <dbReference type="ChEBI" id="CHEBI:37563"/>
        <dbReference type="ChEBI" id="CHEBI:58332"/>
        <dbReference type="ChEBI" id="CHEBI:58608"/>
        <dbReference type="EC" id="2.7.7.41"/>
    </reaction>
</comment>
<evidence type="ECO:0000256" key="2">
    <source>
        <dbReference type="ARBA" id="ARBA00004651"/>
    </source>
</evidence>
<keyword evidence="26" id="KW-1185">Reference proteome</keyword>
<evidence type="ECO:0000256" key="24">
    <source>
        <dbReference type="SAM" id="Phobius"/>
    </source>
</evidence>
<feature type="transmembrane region" description="Helical" evidence="24">
    <location>
        <begin position="6"/>
        <end position="39"/>
    </location>
</feature>
<dbReference type="AlphaFoldDB" id="A0A2W1L1W6"/>
<dbReference type="OrthoDB" id="9799199at2"/>
<name>A0A2W1L1W6_9BACL</name>
<sequence>MKQRMVTGVFAGLVFGIMAILGGWFYEGLLLFLAVVGYFEFVRLNGYRWFDLMPLIGFAGMLVIVTPWEHAGLSEPSLAAVVWILMLLLLSVTVVTKNRETLDASALLLLGAVYVGYGFSEMMTVRAHGDYGLLYTAIAFGCIWASDIGAYFVGRAVGRTKLWPAISPNKTIEGAVGGIVMSLIVGVLFWLAAPAVLTIGHALLIGLLASSAGQFGDLIQSAYKRLRGVKDSGRLLPGHGGVLDRCDSWLIVFPLLTLTGLLA</sequence>
<feature type="transmembrane region" description="Helical" evidence="24">
    <location>
        <begin position="132"/>
        <end position="153"/>
    </location>
</feature>
<keyword evidence="10 25" id="KW-0808">Transferase</keyword>
<feature type="transmembrane region" description="Helical" evidence="24">
    <location>
        <begin position="199"/>
        <end position="219"/>
    </location>
</feature>
<evidence type="ECO:0000256" key="11">
    <source>
        <dbReference type="ARBA" id="ARBA00022692"/>
    </source>
</evidence>
<evidence type="ECO:0000256" key="7">
    <source>
        <dbReference type="ARBA" id="ARBA00019373"/>
    </source>
</evidence>
<feature type="transmembrane region" description="Helical" evidence="24">
    <location>
        <begin position="77"/>
        <end position="95"/>
    </location>
</feature>
<evidence type="ECO:0000256" key="14">
    <source>
        <dbReference type="ARBA" id="ARBA00023098"/>
    </source>
</evidence>
<evidence type="ECO:0000256" key="22">
    <source>
        <dbReference type="ARBA" id="ARBA00032743"/>
    </source>
</evidence>
<evidence type="ECO:0000256" key="5">
    <source>
        <dbReference type="ARBA" id="ARBA00010185"/>
    </source>
</evidence>
<evidence type="ECO:0000256" key="19">
    <source>
        <dbReference type="ARBA" id="ARBA00031825"/>
    </source>
</evidence>
<evidence type="ECO:0000256" key="13">
    <source>
        <dbReference type="ARBA" id="ARBA00022989"/>
    </source>
</evidence>
<evidence type="ECO:0000256" key="3">
    <source>
        <dbReference type="ARBA" id="ARBA00005119"/>
    </source>
</evidence>
<keyword evidence="11 24" id="KW-0812">Transmembrane</keyword>
<evidence type="ECO:0000256" key="6">
    <source>
        <dbReference type="ARBA" id="ARBA00012487"/>
    </source>
</evidence>
<dbReference type="GO" id="GO:0016024">
    <property type="term" value="P:CDP-diacylglycerol biosynthetic process"/>
    <property type="evidence" value="ECO:0007669"/>
    <property type="project" value="TreeGrafter"/>
</dbReference>
<gene>
    <name evidence="25" type="ORF">DNH61_22215</name>
</gene>
<protein>
    <recommendedName>
        <fullName evidence="7">Phosphatidate cytidylyltransferase</fullName>
        <ecNumber evidence="6">2.7.7.41</ecNumber>
    </recommendedName>
    <alternativeName>
        <fullName evidence="20">CDP-DAG synthase</fullName>
    </alternativeName>
    <alternativeName>
        <fullName evidence="22">CDP-DG synthase</fullName>
    </alternativeName>
    <alternativeName>
        <fullName evidence="18">CDP-diacylglycerol synthase</fullName>
    </alternativeName>
    <alternativeName>
        <fullName evidence="21">CDP-diglyceride pyrophosphorylase</fullName>
    </alternativeName>
    <alternativeName>
        <fullName evidence="23">CDP-diglyceride synthase</fullName>
    </alternativeName>
    <alternativeName>
        <fullName evidence="19">CTP:phosphatidate cytidylyltransferase</fullName>
    </alternativeName>
</protein>
<feature type="transmembrane region" description="Helical" evidence="24">
    <location>
        <begin position="46"/>
        <end position="65"/>
    </location>
</feature>
<dbReference type="EC" id="2.7.7.41" evidence="6"/>
<dbReference type="GO" id="GO:0005886">
    <property type="term" value="C:plasma membrane"/>
    <property type="evidence" value="ECO:0007669"/>
    <property type="project" value="UniProtKB-SubCell"/>
</dbReference>
<evidence type="ECO:0000256" key="9">
    <source>
        <dbReference type="ARBA" id="ARBA00022516"/>
    </source>
</evidence>
<feature type="transmembrane region" description="Helical" evidence="24">
    <location>
        <begin position="102"/>
        <end position="120"/>
    </location>
</feature>
<keyword evidence="16" id="KW-0594">Phospholipid biosynthesis</keyword>
<dbReference type="Proteomes" id="UP000249522">
    <property type="component" value="Unassembled WGS sequence"/>
</dbReference>
<evidence type="ECO:0000256" key="18">
    <source>
        <dbReference type="ARBA" id="ARBA00029893"/>
    </source>
</evidence>
<comment type="caution">
    <text evidence="25">The sequence shown here is derived from an EMBL/GenBank/DDBJ whole genome shotgun (WGS) entry which is preliminary data.</text>
</comment>
<evidence type="ECO:0000256" key="15">
    <source>
        <dbReference type="ARBA" id="ARBA00023136"/>
    </source>
</evidence>
<evidence type="ECO:0000256" key="12">
    <source>
        <dbReference type="ARBA" id="ARBA00022695"/>
    </source>
</evidence>
<evidence type="ECO:0000256" key="8">
    <source>
        <dbReference type="ARBA" id="ARBA00022475"/>
    </source>
</evidence>
<dbReference type="EMBL" id="QKRB01000057">
    <property type="protein sequence ID" value="PZD93356.1"/>
    <property type="molecule type" value="Genomic_DNA"/>
</dbReference>
<comment type="pathway">
    <text evidence="4">Lipid metabolism.</text>
</comment>
<evidence type="ECO:0000313" key="26">
    <source>
        <dbReference type="Proteomes" id="UP000249522"/>
    </source>
</evidence>
<comment type="pathway">
    <text evidence="3">Phospholipid metabolism; CDP-diacylglycerol biosynthesis; CDP-diacylglycerol from sn-glycerol 3-phosphate: step 3/3.</text>
</comment>
<evidence type="ECO:0000256" key="1">
    <source>
        <dbReference type="ARBA" id="ARBA00001698"/>
    </source>
</evidence>
<keyword evidence="12 25" id="KW-0548">Nucleotidyltransferase</keyword>
<dbReference type="PANTHER" id="PTHR46382:SF1">
    <property type="entry name" value="PHOSPHATIDATE CYTIDYLYLTRANSFERASE"/>
    <property type="match status" value="1"/>
</dbReference>
<evidence type="ECO:0000256" key="20">
    <source>
        <dbReference type="ARBA" id="ARBA00032253"/>
    </source>
</evidence>
<dbReference type="Pfam" id="PF01148">
    <property type="entry name" value="CTP_transf_1"/>
    <property type="match status" value="1"/>
</dbReference>
<proteinExistence type="inferred from homology"/>
<evidence type="ECO:0000313" key="25">
    <source>
        <dbReference type="EMBL" id="PZD93356.1"/>
    </source>
</evidence>
<keyword evidence="8" id="KW-1003">Cell membrane</keyword>
<dbReference type="RefSeq" id="WP_111149026.1">
    <property type="nucleotide sequence ID" value="NZ_QKRB01000057.1"/>
</dbReference>
<feature type="transmembrane region" description="Helical" evidence="24">
    <location>
        <begin position="174"/>
        <end position="193"/>
    </location>
</feature>
<keyword evidence="13 24" id="KW-1133">Transmembrane helix</keyword>
<keyword evidence="9" id="KW-0444">Lipid biosynthesis</keyword>
<keyword evidence="15 24" id="KW-0472">Membrane</keyword>
<evidence type="ECO:0000256" key="23">
    <source>
        <dbReference type="ARBA" id="ARBA00033406"/>
    </source>
</evidence>
<dbReference type="GO" id="GO:0004605">
    <property type="term" value="F:phosphatidate cytidylyltransferase activity"/>
    <property type="evidence" value="ECO:0007669"/>
    <property type="project" value="UniProtKB-EC"/>
</dbReference>
<dbReference type="PANTHER" id="PTHR46382">
    <property type="entry name" value="PHOSPHATIDATE CYTIDYLYLTRANSFERASE"/>
    <property type="match status" value="1"/>
</dbReference>
<reference evidence="25 26" key="1">
    <citation type="submission" date="2018-06" db="EMBL/GenBank/DDBJ databases">
        <title>Paenibacillus imtechensis sp. nov.</title>
        <authorList>
            <person name="Pinnaka A.K."/>
            <person name="Singh H."/>
            <person name="Kaur M."/>
        </authorList>
    </citation>
    <scope>NUCLEOTIDE SEQUENCE [LARGE SCALE GENOMIC DNA]</scope>
    <source>
        <strain evidence="25 26">SMB1</strain>
    </source>
</reference>